<dbReference type="SUPFAM" id="SSF52833">
    <property type="entry name" value="Thioredoxin-like"/>
    <property type="match status" value="1"/>
</dbReference>
<proteinExistence type="predicted"/>
<dbReference type="InterPro" id="IPR036249">
    <property type="entry name" value="Thioredoxin-like_sf"/>
</dbReference>
<name>A0A8S0ZRG1_ARCPL</name>
<dbReference type="Proteomes" id="UP000494106">
    <property type="component" value="Unassembled WGS sequence"/>
</dbReference>
<evidence type="ECO:0000256" key="1">
    <source>
        <dbReference type="ARBA" id="ARBA00023284"/>
    </source>
</evidence>
<sequence length="111" mass="12225">MINMTINDDVQPQPSNNPRVNVEYCGACDYSGYCLALGQIVRKSTPDAVVFCKRGRQGSFEVVVNDKLVYSKLQTMALPDFNEVAQVVNNVSKGEEPTLIKGQQPINCIIS</sequence>
<evidence type="ECO:0000313" key="3">
    <source>
        <dbReference type="Proteomes" id="UP000494106"/>
    </source>
</evidence>
<gene>
    <name evidence="2" type="ORF">APLA_LOCUS6809</name>
</gene>
<dbReference type="AlphaFoldDB" id="A0A8S0ZRG1"/>
<comment type="caution">
    <text evidence="2">The sequence shown here is derived from an EMBL/GenBank/DDBJ whole genome shotgun (WGS) entry which is preliminary data.</text>
</comment>
<dbReference type="Pfam" id="PF10262">
    <property type="entry name" value="Rdx"/>
    <property type="match status" value="1"/>
</dbReference>
<dbReference type="NCBIfam" id="TIGR02174">
    <property type="entry name" value="CXXU_selWTH"/>
    <property type="match status" value="1"/>
</dbReference>
<dbReference type="OrthoDB" id="5962009at2759"/>
<accession>A0A8S0ZRG1</accession>
<reference evidence="2 3" key="1">
    <citation type="submission" date="2020-04" db="EMBL/GenBank/DDBJ databases">
        <authorList>
            <person name="Wallbank WR R."/>
            <person name="Pardo Diaz C."/>
            <person name="Kozak K."/>
            <person name="Martin S."/>
            <person name="Jiggins C."/>
            <person name="Moest M."/>
            <person name="Warren A I."/>
            <person name="Byers J.R.P. K."/>
            <person name="Montejo-Kovacevich G."/>
            <person name="Yen C E."/>
        </authorList>
    </citation>
    <scope>NUCLEOTIDE SEQUENCE [LARGE SCALE GENOMIC DNA]</scope>
</reference>
<dbReference type="EMBL" id="CADEBC010000488">
    <property type="protein sequence ID" value="CAB3237032.1"/>
    <property type="molecule type" value="Genomic_DNA"/>
</dbReference>
<organism evidence="2 3">
    <name type="scientific">Arctia plantaginis</name>
    <name type="common">Wood tiger moth</name>
    <name type="synonym">Phalaena plantaginis</name>
    <dbReference type="NCBI Taxonomy" id="874455"/>
    <lineage>
        <taxon>Eukaryota</taxon>
        <taxon>Metazoa</taxon>
        <taxon>Ecdysozoa</taxon>
        <taxon>Arthropoda</taxon>
        <taxon>Hexapoda</taxon>
        <taxon>Insecta</taxon>
        <taxon>Pterygota</taxon>
        <taxon>Neoptera</taxon>
        <taxon>Endopterygota</taxon>
        <taxon>Lepidoptera</taxon>
        <taxon>Glossata</taxon>
        <taxon>Ditrysia</taxon>
        <taxon>Noctuoidea</taxon>
        <taxon>Erebidae</taxon>
        <taxon>Arctiinae</taxon>
        <taxon>Arctia</taxon>
    </lineage>
</organism>
<keyword evidence="1" id="KW-0676">Redox-active center</keyword>
<protein>
    <recommendedName>
        <fullName evidence="4">Migration and invasion enhancer 1</fullName>
    </recommendedName>
</protein>
<keyword evidence="3" id="KW-1185">Reference proteome</keyword>
<dbReference type="Gene3D" id="3.40.30.10">
    <property type="entry name" value="Glutaredoxin"/>
    <property type="match status" value="1"/>
</dbReference>
<dbReference type="InterPro" id="IPR011893">
    <property type="entry name" value="Selenoprotein_Rdx-typ"/>
</dbReference>
<evidence type="ECO:0000313" key="2">
    <source>
        <dbReference type="EMBL" id="CAB3237032.1"/>
    </source>
</evidence>
<evidence type="ECO:0008006" key="4">
    <source>
        <dbReference type="Google" id="ProtNLM"/>
    </source>
</evidence>